<dbReference type="RefSeq" id="WP_249313276.1">
    <property type="nucleotide sequence ID" value="NZ_JACRSU010000003.1"/>
</dbReference>
<dbReference type="EMBL" id="JACRSU010000003">
    <property type="protein sequence ID" value="MBC8541251.1"/>
    <property type="molecule type" value="Genomic_DNA"/>
</dbReference>
<gene>
    <name evidence="1" type="ORF">H8698_09720</name>
</gene>
<sequence>MIDTLAIFKNRVPDFNRLLANGFAKSDGGYQNSYELLNGEFEMEIFVSDAGKVSVKVFDAFLREEYVLVHMPGAGGGFVGTVTAACEEVLVKIAERCFYYEVFKTEQAKQIMEYAEKTYGDELEFLWSKLPDNAILRRKDTQKWYAAFLKVPKTKLGLDGSEIVEILDLRALPEEIEQIVDGKRFFGGYHMNKKHWYTICLNGSVPICEILSRIDASYQLAKKK</sequence>
<dbReference type="GO" id="GO:0003677">
    <property type="term" value="F:DNA binding"/>
    <property type="evidence" value="ECO:0007669"/>
    <property type="project" value="UniProtKB-KW"/>
</dbReference>
<keyword evidence="2" id="KW-1185">Reference proteome</keyword>
<dbReference type="InterPro" id="IPR007351">
    <property type="entry name" value="YjbR"/>
</dbReference>
<proteinExistence type="predicted"/>
<dbReference type="AlphaFoldDB" id="A0A926HZV3"/>
<comment type="caution">
    <text evidence="1">The sequence shown here is derived from an EMBL/GenBank/DDBJ whole genome shotgun (WGS) entry which is preliminary data.</text>
</comment>
<evidence type="ECO:0000313" key="2">
    <source>
        <dbReference type="Proteomes" id="UP000611762"/>
    </source>
</evidence>
<dbReference type="Proteomes" id="UP000611762">
    <property type="component" value="Unassembled WGS sequence"/>
</dbReference>
<name>A0A926HZV3_9FIRM</name>
<evidence type="ECO:0000313" key="1">
    <source>
        <dbReference type="EMBL" id="MBC8541251.1"/>
    </source>
</evidence>
<organism evidence="1 2">
    <name type="scientific">Congzhengia minquanensis</name>
    <dbReference type="NCBI Taxonomy" id="2763657"/>
    <lineage>
        <taxon>Bacteria</taxon>
        <taxon>Bacillati</taxon>
        <taxon>Bacillota</taxon>
        <taxon>Clostridia</taxon>
        <taxon>Eubacteriales</taxon>
        <taxon>Oscillospiraceae</taxon>
        <taxon>Congzhengia</taxon>
    </lineage>
</organism>
<keyword evidence="1" id="KW-0238">DNA-binding</keyword>
<accession>A0A926HZV3</accession>
<dbReference type="InterPro" id="IPR058532">
    <property type="entry name" value="YjbR/MT2646/Rv2570-like"/>
</dbReference>
<reference evidence="1" key="1">
    <citation type="submission" date="2020-08" db="EMBL/GenBank/DDBJ databases">
        <title>Genome public.</title>
        <authorList>
            <person name="Liu C."/>
            <person name="Sun Q."/>
        </authorList>
    </citation>
    <scope>NUCLEOTIDE SEQUENCE</scope>
    <source>
        <strain evidence="1">H8</strain>
    </source>
</reference>
<dbReference type="Gene3D" id="3.90.1150.30">
    <property type="match status" value="1"/>
</dbReference>
<dbReference type="InterPro" id="IPR038056">
    <property type="entry name" value="YjbR-like_sf"/>
</dbReference>
<dbReference type="Pfam" id="PF04237">
    <property type="entry name" value="YjbR"/>
    <property type="match status" value="1"/>
</dbReference>
<dbReference type="PANTHER" id="PTHR35145">
    <property type="entry name" value="CYTOPLASMIC PROTEIN-RELATED"/>
    <property type="match status" value="1"/>
</dbReference>
<protein>
    <submittedName>
        <fullName evidence="1">MmcQ/YjbR family DNA-binding protein</fullName>
    </submittedName>
</protein>
<dbReference type="PANTHER" id="PTHR35145:SF1">
    <property type="entry name" value="CYTOPLASMIC PROTEIN"/>
    <property type="match status" value="1"/>
</dbReference>
<dbReference type="SUPFAM" id="SSF142906">
    <property type="entry name" value="YjbR-like"/>
    <property type="match status" value="1"/>
</dbReference>